<evidence type="ECO:0000313" key="4">
    <source>
        <dbReference type="EMBL" id="KAK9114712.1"/>
    </source>
</evidence>
<gene>
    <name evidence="4" type="ORF">Syun_021509</name>
</gene>
<comment type="caution">
    <text evidence="4">The sequence shown here is derived from an EMBL/GenBank/DDBJ whole genome shotgun (WGS) entry which is preliminary data.</text>
</comment>
<sequence length="163" mass="19262">MFLGKYFLVDCGFPNRRPFLAHFRGVCYHLSDFTGQGRHLENANELFNLRHASLRNVVERLFGIFKLRFTIFKTAPPFPFKIQAEMVLACAGLHNYLRKERHYDEFPIELDTEDALSSHSEEDDDFEILSETQEQQRENANQWRNFIATEMWSDVDVVNNNMH</sequence>
<evidence type="ECO:0000256" key="1">
    <source>
        <dbReference type="ARBA" id="ARBA00001968"/>
    </source>
</evidence>
<feature type="domain" description="DDE Tnp4" evidence="3">
    <location>
        <begin position="3"/>
        <end position="95"/>
    </location>
</feature>
<evidence type="ECO:0000259" key="3">
    <source>
        <dbReference type="Pfam" id="PF13359"/>
    </source>
</evidence>
<dbReference type="Pfam" id="PF13359">
    <property type="entry name" value="DDE_Tnp_4"/>
    <property type="match status" value="1"/>
</dbReference>
<keyword evidence="5" id="KW-1185">Reference proteome</keyword>
<protein>
    <recommendedName>
        <fullName evidence="3">DDE Tnp4 domain-containing protein</fullName>
    </recommendedName>
</protein>
<organism evidence="4 5">
    <name type="scientific">Stephania yunnanensis</name>
    <dbReference type="NCBI Taxonomy" id="152371"/>
    <lineage>
        <taxon>Eukaryota</taxon>
        <taxon>Viridiplantae</taxon>
        <taxon>Streptophyta</taxon>
        <taxon>Embryophyta</taxon>
        <taxon>Tracheophyta</taxon>
        <taxon>Spermatophyta</taxon>
        <taxon>Magnoliopsida</taxon>
        <taxon>Ranunculales</taxon>
        <taxon>Menispermaceae</taxon>
        <taxon>Menispermoideae</taxon>
        <taxon>Cissampelideae</taxon>
        <taxon>Stephania</taxon>
    </lineage>
</organism>
<evidence type="ECO:0000313" key="5">
    <source>
        <dbReference type="Proteomes" id="UP001420932"/>
    </source>
</evidence>
<proteinExistence type="predicted"/>
<comment type="cofactor">
    <cofactor evidence="1">
        <name>a divalent metal cation</name>
        <dbReference type="ChEBI" id="CHEBI:60240"/>
    </cofactor>
</comment>
<dbReference type="GO" id="GO:0046872">
    <property type="term" value="F:metal ion binding"/>
    <property type="evidence" value="ECO:0007669"/>
    <property type="project" value="UniProtKB-KW"/>
</dbReference>
<evidence type="ECO:0000256" key="2">
    <source>
        <dbReference type="ARBA" id="ARBA00022723"/>
    </source>
</evidence>
<dbReference type="EMBL" id="JBBNAF010000009">
    <property type="protein sequence ID" value="KAK9114712.1"/>
    <property type="molecule type" value="Genomic_DNA"/>
</dbReference>
<dbReference type="AlphaFoldDB" id="A0AAP0NP72"/>
<accession>A0AAP0NP72</accession>
<dbReference type="Proteomes" id="UP001420932">
    <property type="component" value="Unassembled WGS sequence"/>
</dbReference>
<dbReference type="InterPro" id="IPR027806">
    <property type="entry name" value="HARBI1_dom"/>
</dbReference>
<reference evidence="4 5" key="1">
    <citation type="submission" date="2024-01" db="EMBL/GenBank/DDBJ databases">
        <title>Genome assemblies of Stephania.</title>
        <authorList>
            <person name="Yang L."/>
        </authorList>
    </citation>
    <scope>NUCLEOTIDE SEQUENCE [LARGE SCALE GENOMIC DNA]</scope>
    <source>
        <strain evidence="4">YNDBR</strain>
        <tissue evidence="4">Leaf</tissue>
    </source>
</reference>
<name>A0AAP0NP72_9MAGN</name>
<keyword evidence="2" id="KW-0479">Metal-binding</keyword>